<keyword evidence="2" id="KW-1185">Reference proteome</keyword>
<dbReference type="Proteomes" id="UP001162162">
    <property type="component" value="Unassembled WGS sequence"/>
</dbReference>
<sequence>MDLDEIKVVYLYTCGLCEVIVDEIMDHPCIEGHGHIYIDNNHYFYPVLDDGKTIIRRSQLDDHMEGVVEDELETNENICPNKRRIRGKTSGMGLVTRVPGPQIHLDQFLTSYS</sequence>
<evidence type="ECO:0000313" key="2">
    <source>
        <dbReference type="Proteomes" id="UP001162162"/>
    </source>
</evidence>
<organism evidence="1 2">
    <name type="scientific">Aromia moschata</name>
    <dbReference type="NCBI Taxonomy" id="1265417"/>
    <lineage>
        <taxon>Eukaryota</taxon>
        <taxon>Metazoa</taxon>
        <taxon>Ecdysozoa</taxon>
        <taxon>Arthropoda</taxon>
        <taxon>Hexapoda</taxon>
        <taxon>Insecta</taxon>
        <taxon>Pterygota</taxon>
        <taxon>Neoptera</taxon>
        <taxon>Endopterygota</taxon>
        <taxon>Coleoptera</taxon>
        <taxon>Polyphaga</taxon>
        <taxon>Cucujiformia</taxon>
        <taxon>Chrysomeloidea</taxon>
        <taxon>Cerambycidae</taxon>
        <taxon>Cerambycinae</taxon>
        <taxon>Callichromatini</taxon>
        <taxon>Aromia</taxon>
    </lineage>
</organism>
<dbReference type="AlphaFoldDB" id="A0AAV8ZAY8"/>
<name>A0AAV8ZAY8_9CUCU</name>
<gene>
    <name evidence="1" type="ORF">NQ318_020254</name>
</gene>
<proteinExistence type="predicted"/>
<protein>
    <submittedName>
        <fullName evidence="1">Uncharacterized protein</fullName>
    </submittedName>
</protein>
<comment type="caution">
    <text evidence="1">The sequence shown here is derived from an EMBL/GenBank/DDBJ whole genome shotgun (WGS) entry which is preliminary data.</text>
</comment>
<dbReference type="EMBL" id="JAPWTK010000007">
    <property type="protein sequence ID" value="KAJ8960953.1"/>
    <property type="molecule type" value="Genomic_DNA"/>
</dbReference>
<accession>A0AAV8ZAY8</accession>
<evidence type="ECO:0000313" key="1">
    <source>
        <dbReference type="EMBL" id="KAJ8960953.1"/>
    </source>
</evidence>
<reference evidence="1" key="1">
    <citation type="journal article" date="2023" name="Insect Mol. Biol.">
        <title>Genome sequencing provides insights into the evolution of gene families encoding plant cell wall-degrading enzymes in longhorned beetles.</title>
        <authorList>
            <person name="Shin N.R."/>
            <person name="Okamura Y."/>
            <person name="Kirsch R."/>
            <person name="Pauchet Y."/>
        </authorList>
    </citation>
    <scope>NUCLEOTIDE SEQUENCE</scope>
    <source>
        <strain evidence="1">AMC_N1</strain>
    </source>
</reference>